<dbReference type="CDD" id="cd00136">
    <property type="entry name" value="PDZ_canonical"/>
    <property type="match status" value="1"/>
</dbReference>
<reference evidence="3" key="1">
    <citation type="submission" date="2021-09" db="EMBL/GenBank/DDBJ databases">
        <authorList>
            <consortium name="Pathogen Informatics"/>
        </authorList>
    </citation>
    <scope>NUCLEOTIDE SEQUENCE</scope>
</reference>
<proteinExistence type="predicted"/>
<feature type="domain" description="PDZ" evidence="2">
    <location>
        <begin position="293"/>
        <end position="347"/>
    </location>
</feature>
<comment type="caution">
    <text evidence="3">The sequence shown here is derived from an EMBL/GenBank/DDBJ whole genome shotgun (WGS) entry which is preliminary data.</text>
</comment>
<dbReference type="SUPFAM" id="SSF50156">
    <property type="entry name" value="PDZ domain-like"/>
    <property type="match status" value="2"/>
</dbReference>
<evidence type="ECO:0000259" key="2">
    <source>
        <dbReference type="PROSITE" id="PS50106"/>
    </source>
</evidence>
<dbReference type="PANTHER" id="PTHR31327">
    <property type="entry name" value="SPERM MEIOSIS PDZ DOMAIN CONTAINING PROTEINS-RELATED"/>
    <property type="match status" value="1"/>
</dbReference>
<name>A0A8J2Q4I5_9BILA</name>
<organism evidence="3 4">
    <name type="scientific">Cercopithifilaria johnstoni</name>
    <dbReference type="NCBI Taxonomy" id="2874296"/>
    <lineage>
        <taxon>Eukaryota</taxon>
        <taxon>Metazoa</taxon>
        <taxon>Ecdysozoa</taxon>
        <taxon>Nematoda</taxon>
        <taxon>Chromadorea</taxon>
        <taxon>Rhabditida</taxon>
        <taxon>Spirurina</taxon>
        <taxon>Spiruromorpha</taxon>
        <taxon>Filarioidea</taxon>
        <taxon>Onchocercidae</taxon>
        <taxon>Cercopithifilaria</taxon>
    </lineage>
</organism>
<dbReference type="InterPro" id="IPR036034">
    <property type="entry name" value="PDZ_sf"/>
</dbReference>
<dbReference type="OrthoDB" id="6022711at2759"/>
<dbReference type="EMBL" id="CAKAEH010002004">
    <property type="protein sequence ID" value="CAG9540719.1"/>
    <property type="molecule type" value="Genomic_DNA"/>
</dbReference>
<evidence type="ECO:0000313" key="4">
    <source>
        <dbReference type="Proteomes" id="UP000746747"/>
    </source>
</evidence>
<dbReference type="AlphaFoldDB" id="A0A8J2Q4I5"/>
<dbReference type="Proteomes" id="UP000746747">
    <property type="component" value="Unassembled WGS sequence"/>
</dbReference>
<evidence type="ECO:0000313" key="3">
    <source>
        <dbReference type="EMBL" id="CAG9540719.1"/>
    </source>
</evidence>
<evidence type="ECO:0000256" key="1">
    <source>
        <dbReference type="SAM" id="MobiDB-lite"/>
    </source>
</evidence>
<keyword evidence="4" id="KW-1185">Reference proteome</keyword>
<dbReference type="InterPro" id="IPR040264">
    <property type="entry name" value="T15H9.4-like"/>
</dbReference>
<accession>A0A8J2Q4I5</accession>
<dbReference type="PROSITE" id="PS50106">
    <property type="entry name" value="PDZ"/>
    <property type="match status" value="2"/>
</dbReference>
<dbReference type="InterPro" id="IPR001478">
    <property type="entry name" value="PDZ"/>
</dbReference>
<dbReference type="Gene3D" id="2.30.42.10">
    <property type="match status" value="2"/>
</dbReference>
<dbReference type="PANTHER" id="PTHR31327:SF7">
    <property type="entry name" value="PDZ DOMAIN-CONTAINING PROTEIN"/>
    <property type="match status" value="1"/>
</dbReference>
<protein>
    <recommendedName>
        <fullName evidence="2">PDZ domain-containing protein</fullName>
    </recommendedName>
</protein>
<feature type="domain" description="PDZ" evidence="2">
    <location>
        <begin position="190"/>
        <end position="263"/>
    </location>
</feature>
<gene>
    <name evidence="3" type="ORF">CJOHNSTONI_LOCUS10207</name>
</gene>
<sequence>MTDEDVYYVGNLILNGTGDGQSPRILSLVPMPRRILSPNYARMQIRRVEIVRNFMAQQIEAIPENRIAGRLIRLYRNENERDSHSQRVEQQRRSRSEQRSHESEEDLRRVAGTIRTSTVGSEIRFRFQDRRRSILRVRVRSLSPNSSVLQTATASQDRVVDESNDENFSCDLSEAVRCSNGCDSMAKEISVAIPMEEGDPLGAVPNDKLIIVKVQPGTLAEGNLKIGDQVLKLNNTVVQNCDHFFQLLRFAPPCATITLVRDENKAAELEAKVLIPPDRAKLITRRDGYIYFVARLEWKPGGPRLGLGIKHYQNRVLVSRCDQGSLASQQLQVGDHLIDIDGHPVTDKDVCRELLLKSLQANRFVTTVVERPETMEARHWVQSALAASAAQAPSVAMNSDVRAIAARERQKLQKAVAPKKSCLRKGNSMGKKVNIAEGKAVEFIIASDNEGKSLRHVRK</sequence>
<feature type="region of interest" description="Disordered" evidence="1">
    <location>
        <begin position="80"/>
        <end position="107"/>
    </location>
</feature>
<dbReference type="SMART" id="SM00228">
    <property type="entry name" value="PDZ"/>
    <property type="match status" value="2"/>
</dbReference>